<gene>
    <name evidence="1" type="ORF">FGG15_18985</name>
</gene>
<evidence type="ECO:0000313" key="2">
    <source>
        <dbReference type="Proteomes" id="UP000751614"/>
    </source>
</evidence>
<dbReference type="InterPro" id="IPR036388">
    <property type="entry name" value="WH-like_DNA-bd_sf"/>
</dbReference>
<keyword evidence="2" id="KW-1185">Reference proteome</keyword>
<dbReference type="EMBL" id="VCNI01000005">
    <property type="protein sequence ID" value="TMU50631.1"/>
    <property type="molecule type" value="Genomic_DNA"/>
</dbReference>
<comment type="caution">
    <text evidence="1">The sequence shown here is derived from an EMBL/GenBank/DDBJ whole genome shotgun (WGS) entry which is preliminary data.</text>
</comment>
<dbReference type="InterPro" id="IPR000944">
    <property type="entry name" value="Tscrpt_reg_Rrf2"/>
</dbReference>
<accession>A0ABY2WGX5</accession>
<protein>
    <submittedName>
        <fullName evidence="1">Rrf2 family transcriptional regulator</fullName>
    </submittedName>
</protein>
<proteinExistence type="predicted"/>
<dbReference type="Pfam" id="PF02082">
    <property type="entry name" value="Rrf2"/>
    <property type="match status" value="1"/>
</dbReference>
<reference evidence="1 2" key="1">
    <citation type="submission" date="2019-05" db="EMBL/GenBank/DDBJ databases">
        <title>Flagellimonas sp. AsT0115, sp. nov., isolated from a marine red algae, Asparagopsis taxiformis.</title>
        <authorList>
            <person name="Kim J."/>
            <person name="Jeong S.E."/>
            <person name="Jeon C.O."/>
        </authorList>
    </citation>
    <scope>NUCLEOTIDE SEQUENCE [LARGE SCALE GENOMIC DNA]</scope>
    <source>
        <strain evidence="1 2">AsT0115</strain>
    </source>
</reference>
<sequence>MLSNSAKYALKAVLYLALHTNEDNKLMVKDIYSRINVPQSYLAKLMQKLSKNGIISSSRGPKGGFYASNQNIDLPLIRVVEVIDGEQRLRSCMLSIHECDSENPCALHDLVGNANSFFIKNLEETTIKQLIGDVKSGKSVLPL</sequence>
<name>A0ABY2WGX5_9FLAO</name>
<dbReference type="Proteomes" id="UP000751614">
    <property type="component" value="Unassembled WGS sequence"/>
</dbReference>
<dbReference type="PANTHER" id="PTHR33221">
    <property type="entry name" value="WINGED HELIX-TURN-HELIX TRANSCRIPTIONAL REGULATOR, RRF2 FAMILY"/>
    <property type="match status" value="1"/>
</dbReference>
<dbReference type="PANTHER" id="PTHR33221:SF15">
    <property type="entry name" value="HTH-TYPE TRANSCRIPTIONAL REGULATOR YWGB-RELATED"/>
    <property type="match status" value="1"/>
</dbReference>
<dbReference type="NCBIfam" id="TIGR00738">
    <property type="entry name" value="rrf2_super"/>
    <property type="match status" value="1"/>
</dbReference>
<dbReference type="PROSITE" id="PS51197">
    <property type="entry name" value="HTH_RRF2_2"/>
    <property type="match status" value="1"/>
</dbReference>
<evidence type="ECO:0000313" key="1">
    <source>
        <dbReference type="EMBL" id="TMU50631.1"/>
    </source>
</evidence>
<dbReference type="RefSeq" id="WP_138839314.1">
    <property type="nucleotide sequence ID" value="NZ_VCNI01000005.1"/>
</dbReference>
<dbReference type="SUPFAM" id="SSF46785">
    <property type="entry name" value="Winged helix' DNA-binding domain"/>
    <property type="match status" value="1"/>
</dbReference>
<dbReference type="Gene3D" id="1.10.10.10">
    <property type="entry name" value="Winged helix-like DNA-binding domain superfamily/Winged helix DNA-binding domain"/>
    <property type="match status" value="1"/>
</dbReference>
<dbReference type="InterPro" id="IPR036390">
    <property type="entry name" value="WH_DNA-bd_sf"/>
</dbReference>
<organism evidence="1 2">
    <name type="scientific">Flagellimonas algicola</name>
    <dbReference type="NCBI Taxonomy" id="2583815"/>
    <lineage>
        <taxon>Bacteria</taxon>
        <taxon>Pseudomonadati</taxon>
        <taxon>Bacteroidota</taxon>
        <taxon>Flavobacteriia</taxon>
        <taxon>Flavobacteriales</taxon>
        <taxon>Flavobacteriaceae</taxon>
        <taxon>Flagellimonas</taxon>
    </lineage>
</organism>